<evidence type="ECO:0000256" key="2">
    <source>
        <dbReference type="ARBA" id="ARBA00022801"/>
    </source>
</evidence>
<sequence>MEKVKEIRVGIADLDLARSPEKIITVGLGSCVGIALYDQYKKIGGLAHIMLPDSNQFNTITNEKKFANLAIPILVEKMVKEGANVRNIRAKIAGGASMFNFSDKSMNMDIGKRNGIAVKDTLKKLKIPIISEDVGGNKGRTMIFDTSAFLVKIRTVGLGMKEI</sequence>
<dbReference type="AlphaFoldDB" id="A0A0H3J7D4"/>
<name>A0A0H3J7D4_CLOPA</name>
<dbReference type="Proteomes" id="UP000028042">
    <property type="component" value="Unassembled WGS sequence"/>
</dbReference>
<dbReference type="CDD" id="cd16352">
    <property type="entry name" value="CheD"/>
    <property type="match status" value="1"/>
</dbReference>
<dbReference type="GeneID" id="93073920"/>
<dbReference type="KEGG" id="cpae:CPAST_c17580"/>
<dbReference type="Pfam" id="PF03975">
    <property type="entry name" value="CheD"/>
    <property type="match status" value="1"/>
</dbReference>
<dbReference type="InterPro" id="IPR038592">
    <property type="entry name" value="CheD-like_sf"/>
</dbReference>
<evidence type="ECO:0000313" key="5">
    <source>
        <dbReference type="EMBL" id="KRU12176.1"/>
    </source>
</evidence>
<dbReference type="InterPro" id="IPR011324">
    <property type="entry name" value="Cytotoxic_necrot_fac-like_cat"/>
</dbReference>
<dbReference type="InterPro" id="IPR005659">
    <property type="entry name" value="Chemorcpt_Glu_NH3ase_CheD"/>
</dbReference>
<dbReference type="EC" id="3.5.1.44" evidence="3"/>
<dbReference type="Proteomes" id="UP000030905">
    <property type="component" value="Chromosome"/>
</dbReference>
<comment type="function">
    <text evidence="3">Probably deamidates glutamine residues to glutamate on methyl-accepting chemotaxis receptors (MCPs), playing an important role in chemotaxis.</text>
</comment>
<evidence type="ECO:0000256" key="1">
    <source>
        <dbReference type="ARBA" id="ARBA00022500"/>
    </source>
</evidence>
<keyword evidence="7" id="KW-1185">Reference proteome</keyword>
<evidence type="ECO:0000313" key="4">
    <source>
        <dbReference type="EMBL" id="AJA51816.1"/>
    </source>
</evidence>
<reference evidence="4 7" key="1">
    <citation type="journal article" date="2015" name="Genome Announc.">
        <title>Complete Genome Sequence of the Nitrogen-Fixing and Solvent-Producing Clostridium pasteurianum DSM 525.</title>
        <authorList>
            <person name="Poehlein A."/>
            <person name="Grosse-Honebrink A."/>
            <person name="Zhang Y."/>
            <person name="Minton N.P."/>
            <person name="Daniel R."/>
        </authorList>
    </citation>
    <scope>NUCLEOTIDE SEQUENCE [LARGE SCALE GENOMIC DNA]</scope>
    <source>
        <strain evidence="4">DSM 525</strain>
        <strain evidence="7">DSM 525 / ATCC 6013</strain>
    </source>
</reference>
<accession>A0A0H3J7D4</accession>
<dbReference type="NCBIfam" id="NF010015">
    <property type="entry name" value="PRK13490.1"/>
    <property type="match status" value="1"/>
</dbReference>
<proteinExistence type="inferred from homology"/>
<protein>
    <recommendedName>
        <fullName evidence="3">Probable chemoreceptor glutamine deamidase CheD</fullName>
        <ecNumber evidence="3">3.5.1.44</ecNumber>
    </recommendedName>
</protein>
<gene>
    <name evidence="3 4" type="primary">cheD</name>
    <name evidence="4" type="ORF">CLPA_c17580</name>
    <name evidence="5" type="ORF">CP6013_01423</name>
</gene>
<dbReference type="HAMAP" id="MF_01440">
    <property type="entry name" value="CheD"/>
    <property type="match status" value="1"/>
</dbReference>
<reference evidence="5 6" key="3">
    <citation type="journal article" name="Genome Announc.">
        <title>Improved Draft Genome Sequence of Clostridium pasteurianum Strain ATCC 6013 (DSM 525) Using a Hybrid Next-Generation Sequencing Approach.</title>
        <authorList>
            <person name="Pyne M.E."/>
            <person name="Utturkar S."/>
            <person name="Brown S.D."/>
            <person name="Moo-Young M."/>
            <person name="Chung D.A."/>
            <person name="Chou C.P."/>
        </authorList>
    </citation>
    <scope>NUCLEOTIDE SEQUENCE [LARGE SCALE GENOMIC DNA]</scope>
    <source>
        <strain evidence="5 6">ATCC 6013</strain>
    </source>
</reference>
<dbReference type="PANTHER" id="PTHR35147">
    <property type="entry name" value="CHEMORECEPTOR GLUTAMINE DEAMIDASE CHED-RELATED"/>
    <property type="match status" value="1"/>
</dbReference>
<dbReference type="RefSeq" id="WP_003443822.1">
    <property type="nucleotide sequence ID" value="NZ_ANZB01000004.1"/>
</dbReference>
<dbReference type="eggNOG" id="COG1871">
    <property type="taxonomic scope" value="Bacteria"/>
</dbReference>
<dbReference type="GO" id="GO:0050568">
    <property type="term" value="F:protein-glutamine glutaminase activity"/>
    <property type="evidence" value="ECO:0007669"/>
    <property type="project" value="UniProtKB-UniRule"/>
</dbReference>
<dbReference type="PANTHER" id="PTHR35147:SF1">
    <property type="entry name" value="CHEMORECEPTOR GLUTAMINE DEAMIDASE CHED-RELATED"/>
    <property type="match status" value="1"/>
</dbReference>
<dbReference type="PATRIC" id="fig|1262449.3.peg.1594"/>
<dbReference type="GO" id="GO:0006935">
    <property type="term" value="P:chemotaxis"/>
    <property type="evidence" value="ECO:0007669"/>
    <property type="project" value="UniProtKB-UniRule"/>
</dbReference>
<keyword evidence="2 3" id="KW-0378">Hydrolase</keyword>
<dbReference type="EMBL" id="CP009268">
    <property type="protein sequence ID" value="AJA51816.1"/>
    <property type="molecule type" value="Genomic_DNA"/>
</dbReference>
<comment type="similarity">
    <text evidence="3">Belongs to the CheD family.</text>
</comment>
<evidence type="ECO:0000313" key="6">
    <source>
        <dbReference type="Proteomes" id="UP000028042"/>
    </source>
</evidence>
<dbReference type="KEGG" id="cpat:CLPA_c17580"/>
<evidence type="ECO:0000256" key="3">
    <source>
        <dbReference type="HAMAP-Rule" id="MF_01440"/>
    </source>
</evidence>
<dbReference type="EMBL" id="JPGY02000001">
    <property type="protein sequence ID" value="KRU12176.1"/>
    <property type="molecule type" value="Genomic_DNA"/>
</dbReference>
<evidence type="ECO:0000313" key="7">
    <source>
        <dbReference type="Proteomes" id="UP000030905"/>
    </source>
</evidence>
<reference evidence="5" key="2">
    <citation type="submission" date="2015-10" db="EMBL/GenBank/DDBJ databases">
        <title>Improved Draft Genome Sequence of Clostridium pasteurianum Strain ATCC 6013 (DSM 525) Using a Hybrid Next-Generation Sequencing Approach.</title>
        <authorList>
            <person name="Pyne M.E."/>
            <person name="Utturkar S.M."/>
            <person name="Brown S.D."/>
            <person name="Moo-Young M."/>
            <person name="Chung D.A."/>
            <person name="Chou P.C."/>
        </authorList>
    </citation>
    <scope>NUCLEOTIDE SEQUENCE</scope>
    <source>
        <strain evidence="5">ATCC 6013</strain>
    </source>
</reference>
<comment type="catalytic activity">
    <reaction evidence="3">
        <text>L-glutaminyl-[protein] + H2O = L-glutamyl-[protein] + NH4(+)</text>
        <dbReference type="Rhea" id="RHEA:16441"/>
        <dbReference type="Rhea" id="RHEA-COMP:10207"/>
        <dbReference type="Rhea" id="RHEA-COMP:10208"/>
        <dbReference type="ChEBI" id="CHEBI:15377"/>
        <dbReference type="ChEBI" id="CHEBI:28938"/>
        <dbReference type="ChEBI" id="CHEBI:29973"/>
        <dbReference type="ChEBI" id="CHEBI:30011"/>
        <dbReference type="EC" id="3.5.1.44"/>
    </reaction>
</comment>
<dbReference type="Gene3D" id="3.30.1330.200">
    <property type="match status" value="1"/>
</dbReference>
<keyword evidence="4" id="KW-0675">Receptor</keyword>
<dbReference type="SUPFAM" id="SSF64438">
    <property type="entry name" value="CNF1/YfiH-like putative cysteine hydrolases"/>
    <property type="match status" value="1"/>
</dbReference>
<keyword evidence="1 3" id="KW-0145">Chemotaxis</keyword>
<organism evidence="4 7">
    <name type="scientific">Clostridium pasteurianum DSM 525 = ATCC 6013</name>
    <dbReference type="NCBI Taxonomy" id="1262449"/>
    <lineage>
        <taxon>Bacteria</taxon>
        <taxon>Bacillati</taxon>
        <taxon>Bacillota</taxon>
        <taxon>Clostridia</taxon>
        <taxon>Eubacteriales</taxon>
        <taxon>Clostridiaceae</taxon>
        <taxon>Clostridium</taxon>
    </lineage>
</organism>